<evidence type="ECO:0000256" key="1">
    <source>
        <dbReference type="ARBA" id="ARBA00004196"/>
    </source>
</evidence>
<dbReference type="KEGG" id="stim:H1B31_01205"/>
<dbReference type="GO" id="GO:0051539">
    <property type="term" value="F:4 iron, 4 sulfur cluster binding"/>
    <property type="evidence" value="ECO:0007669"/>
    <property type="project" value="UniProtKB-KW"/>
</dbReference>
<sequence length="274" mass="30417">MTQEIAMLHDMSRCTACRGCMVACKQWHDLPPDMDTPFEGQYQSHKDLSSRVYTLIQMKERVDDKGKFHWDFYKKNCFHCGDPACAKGCPENAIDRNPNGTVVINEEKCVGCHYCEHNCPWHIPKIDEIRHKSTKCDLCYDRIAHGYETTGEILKPSCAKTCTAHALEFGTIEEMKQLAAERLAMIQPNHPNANIYCPEGVGGTHMIYVLPDKPEVFGLPANPVTPLSIDLWKAGRTFTKLAIGGAAAGIVGAMVLSKMVKSSAKSAAKEQEKG</sequence>
<dbReference type="InterPro" id="IPR051555">
    <property type="entry name" value="FDH_Electron_Transfer_Unit"/>
</dbReference>
<feature type="binding site" evidence="7">
    <location>
        <position position="80"/>
    </location>
    <ligand>
        <name>[4Fe-4S] cluster</name>
        <dbReference type="ChEBI" id="CHEBI:49883"/>
        <label>3</label>
    </ligand>
</feature>
<dbReference type="InterPro" id="IPR017896">
    <property type="entry name" value="4Fe4S_Fe-S-bd"/>
</dbReference>
<evidence type="ECO:0000256" key="7">
    <source>
        <dbReference type="PIRSR" id="PIRSR036298-50"/>
    </source>
</evidence>
<dbReference type="PANTHER" id="PTHR43545:SF6">
    <property type="entry name" value="FORMATE DEHYDROGENASE, NITRATE-INDUCIBLE, IRON-SULFUR SUBUNIT"/>
    <property type="match status" value="1"/>
</dbReference>
<feature type="binding site" evidence="7">
    <location>
        <position position="158"/>
    </location>
    <ligand>
        <name>[4Fe-4S] cluster</name>
        <dbReference type="ChEBI" id="CHEBI:49883"/>
        <label>2</label>
    </ligand>
</feature>
<accession>A0A7G7VKH1</accession>
<dbReference type="Pfam" id="PF13247">
    <property type="entry name" value="Fer4_11"/>
    <property type="match status" value="1"/>
</dbReference>
<feature type="binding site" evidence="7">
    <location>
        <position position="14"/>
    </location>
    <ligand>
        <name>[4Fe-4S] cluster</name>
        <dbReference type="ChEBI" id="CHEBI:49883"/>
        <label>1</label>
    </ligand>
</feature>
<gene>
    <name evidence="9" type="ORF">H1B31_01205</name>
</gene>
<keyword evidence="6 7" id="KW-0411">Iron-sulfur</keyword>
<evidence type="ECO:0000259" key="8">
    <source>
        <dbReference type="PROSITE" id="PS51379"/>
    </source>
</evidence>
<evidence type="ECO:0000256" key="5">
    <source>
        <dbReference type="ARBA" id="ARBA00023004"/>
    </source>
</evidence>
<feature type="domain" description="4Fe-4S ferredoxin-type" evidence="8">
    <location>
        <begin position="66"/>
        <end position="99"/>
    </location>
</feature>
<dbReference type="GO" id="GO:0015944">
    <property type="term" value="P:formate oxidation"/>
    <property type="evidence" value="ECO:0007669"/>
    <property type="project" value="InterPro"/>
</dbReference>
<feature type="domain" description="4Fe-4S ferredoxin-type" evidence="8">
    <location>
        <begin position="5"/>
        <end position="33"/>
    </location>
</feature>
<keyword evidence="3 7" id="KW-0479">Metal-binding</keyword>
<dbReference type="AlphaFoldDB" id="A0A7G7VKH1"/>
<keyword evidence="10" id="KW-1185">Reference proteome</keyword>
<dbReference type="InterPro" id="IPR017900">
    <property type="entry name" value="4Fe4S_Fe_S_CS"/>
</dbReference>
<keyword evidence="4" id="KW-0677">Repeat</keyword>
<evidence type="ECO:0000313" key="9">
    <source>
        <dbReference type="EMBL" id="QNH54614.1"/>
    </source>
</evidence>
<dbReference type="RefSeq" id="WP_009440018.1">
    <property type="nucleotide sequence ID" value="NZ_CP060204.1"/>
</dbReference>
<feature type="binding site" evidence="7">
    <location>
        <position position="115"/>
    </location>
    <ligand>
        <name>[4Fe-4S] cluster</name>
        <dbReference type="ChEBI" id="CHEBI:49883"/>
        <label>4</label>
    </ligand>
</feature>
<feature type="binding site" evidence="7">
    <location>
        <position position="112"/>
    </location>
    <ligand>
        <name>[4Fe-4S] cluster</name>
        <dbReference type="ChEBI" id="CHEBI:49883"/>
        <label>4</label>
    </ligand>
</feature>
<name>A0A7G7VKH1_9FIRM</name>
<evidence type="ECO:0000256" key="6">
    <source>
        <dbReference type="ARBA" id="ARBA00023014"/>
    </source>
</evidence>
<feature type="binding site" evidence="7">
    <location>
        <position position="89"/>
    </location>
    <ligand>
        <name>[4Fe-4S] cluster</name>
        <dbReference type="ChEBI" id="CHEBI:49883"/>
        <label>4</label>
    </ligand>
</feature>
<comment type="subcellular location">
    <subcellularLocation>
        <location evidence="1">Cell envelope</location>
    </subcellularLocation>
</comment>
<dbReference type="InterPro" id="IPR014603">
    <property type="entry name" value="Formate_DH_Fe-S_su"/>
</dbReference>
<feature type="binding site" evidence="7">
    <location>
        <position position="24"/>
    </location>
    <ligand>
        <name>[4Fe-4S] cluster</name>
        <dbReference type="ChEBI" id="CHEBI:49883"/>
        <label>2</label>
    </ligand>
</feature>
<organism evidence="9 10">
    <name type="scientific">Selenomonas timonae</name>
    <dbReference type="NCBI Taxonomy" id="2754044"/>
    <lineage>
        <taxon>Bacteria</taxon>
        <taxon>Bacillati</taxon>
        <taxon>Bacillota</taxon>
        <taxon>Negativicutes</taxon>
        <taxon>Selenomonadales</taxon>
        <taxon>Selenomonadaceae</taxon>
        <taxon>Selenomonas</taxon>
    </lineage>
</organism>
<feature type="binding site" evidence="7">
    <location>
        <position position="17"/>
    </location>
    <ligand>
        <name>[4Fe-4S] cluster</name>
        <dbReference type="ChEBI" id="CHEBI:49883"/>
        <label>1</label>
    </ligand>
</feature>
<feature type="binding site" evidence="7">
    <location>
        <position position="162"/>
    </location>
    <ligand>
        <name>[4Fe-4S] cluster</name>
        <dbReference type="ChEBI" id="CHEBI:49883"/>
        <label>1</label>
    </ligand>
</feature>
<dbReference type="PROSITE" id="PS00198">
    <property type="entry name" value="4FE4S_FER_1"/>
    <property type="match status" value="1"/>
</dbReference>
<proteinExistence type="predicted"/>
<evidence type="ECO:0000313" key="10">
    <source>
        <dbReference type="Proteomes" id="UP000515480"/>
    </source>
</evidence>
<dbReference type="GO" id="GO:0046872">
    <property type="term" value="F:metal ion binding"/>
    <property type="evidence" value="ECO:0007669"/>
    <property type="project" value="UniProtKB-KW"/>
</dbReference>
<evidence type="ECO:0000256" key="3">
    <source>
        <dbReference type="ARBA" id="ARBA00022723"/>
    </source>
</evidence>
<feature type="binding site" evidence="7">
    <location>
        <position position="139"/>
    </location>
    <ligand>
        <name>[4Fe-4S] cluster</name>
        <dbReference type="ChEBI" id="CHEBI:49883"/>
        <label>2</label>
    </ligand>
</feature>
<feature type="binding site" evidence="7">
    <location>
        <position position="109"/>
    </location>
    <ligand>
        <name>[4Fe-4S] cluster</name>
        <dbReference type="ChEBI" id="CHEBI:49883"/>
        <label>4</label>
    </ligand>
</feature>
<dbReference type="EMBL" id="CP060204">
    <property type="protein sequence ID" value="QNH54614.1"/>
    <property type="molecule type" value="Genomic_DNA"/>
</dbReference>
<dbReference type="GO" id="GO:0045333">
    <property type="term" value="P:cellular respiration"/>
    <property type="evidence" value="ECO:0007669"/>
    <property type="project" value="InterPro"/>
</dbReference>
<feature type="domain" description="4Fe-4S ferredoxin-type" evidence="8">
    <location>
        <begin position="100"/>
        <end position="129"/>
    </location>
</feature>
<evidence type="ECO:0000256" key="4">
    <source>
        <dbReference type="ARBA" id="ARBA00022737"/>
    </source>
</evidence>
<keyword evidence="2 7" id="KW-0004">4Fe-4S</keyword>
<dbReference type="Proteomes" id="UP000515480">
    <property type="component" value="Chromosome"/>
</dbReference>
<protein>
    <submittedName>
        <fullName evidence="9">4Fe-4S dicluster domain-containing protein</fullName>
    </submittedName>
</protein>
<dbReference type="PROSITE" id="PS51379">
    <property type="entry name" value="4FE4S_FER_2"/>
    <property type="match status" value="3"/>
</dbReference>
<dbReference type="SUPFAM" id="SSF54862">
    <property type="entry name" value="4Fe-4S ferredoxins"/>
    <property type="match status" value="1"/>
</dbReference>
<keyword evidence="5 7" id="KW-0408">Iron</keyword>
<dbReference type="PANTHER" id="PTHR43545">
    <property type="entry name" value="FORMATE DEHYDROGENASE, NITRATE-INDUCIBLE, IRON-SULFUR SUBUNIT"/>
    <property type="match status" value="1"/>
</dbReference>
<evidence type="ECO:0000256" key="2">
    <source>
        <dbReference type="ARBA" id="ARBA00022485"/>
    </source>
</evidence>
<feature type="binding site" evidence="7">
    <location>
        <position position="77"/>
    </location>
    <ligand>
        <name>[4Fe-4S] cluster</name>
        <dbReference type="ChEBI" id="CHEBI:49883"/>
        <label>3</label>
    </ligand>
</feature>
<feature type="binding site" evidence="7">
    <location>
        <position position="136"/>
    </location>
    <ligand>
        <name>[4Fe-4S] cluster</name>
        <dbReference type="ChEBI" id="CHEBI:49883"/>
        <label>2</label>
    </ligand>
</feature>
<comment type="cofactor">
    <cofactor evidence="7">
        <name>[4Fe-4S] cluster</name>
        <dbReference type="ChEBI" id="CHEBI:49883"/>
    </cofactor>
    <text evidence="7">Binds 4 [4Fe-4S] clusters per subunit.</text>
</comment>
<dbReference type="PIRSF" id="PIRSF036298">
    <property type="entry name" value="FDH_4Fe4S"/>
    <property type="match status" value="1"/>
</dbReference>
<dbReference type="GO" id="GO:0030313">
    <property type="term" value="C:cell envelope"/>
    <property type="evidence" value="ECO:0007669"/>
    <property type="project" value="UniProtKB-SubCell"/>
</dbReference>
<feature type="binding site" evidence="7">
    <location>
        <position position="20"/>
    </location>
    <ligand>
        <name>[4Fe-4S] cluster</name>
        <dbReference type="ChEBI" id="CHEBI:49883"/>
        <label>1</label>
    </ligand>
</feature>
<feature type="binding site" evidence="7">
    <location>
        <position position="85"/>
    </location>
    <ligand>
        <name>[4Fe-4S] cluster</name>
        <dbReference type="ChEBI" id="CHEBI:49883"/>
        <label>3</label>
    </ligand>
</feature>
<feature type="binding site" evidence="7">
    <location>
        <position position="119"/>
    </location>
    <ligand>
        <name>[4Fe-4S] cluster</name>
        <dbReference type="ChEBI" id="CHEBI:49883"/>
        <label>3</label>
    </ligand>
</feature>
<reference evidence="9 10" key="1">
    <citation type="submission" date="2020-07" db="EMBL/GenBank/DDBJ databases">
        <title>Complete genome and description of Selenomonas timonensis sp. nov., a new bacterium isolated from a gingivitis subject.</title>
        <authorList>
            <person name="Antezack A."/>
        </authorList>
    </citation>
    <scope>NUCLEOTIDE SEQUENCE [LARGE SCALE GENOMIC DNA]</scope>
    <source>
        <strain evidence="9 10">Marseille-Q3039</strain>
    </source>
</reference>
<dbReference type="Gene3D" id="3.30.70.20">
    <property type="match status" value="2"/>
</dbReference>